<evidence type="ECO:0000313" key="3">
    <source>
        <dbReference type="EMBL" id="QEL64359.1"/>
    </source>
</evidence>
<dbReference type="Proteomes" id="UP000323671">
    <property type="component" value="Chromosome"/>
</dbReference>
<keyword evidence="4" id="KW-1185">Reference proteome</keyword>
<keyword evidence="3" id="KW-0282">Flagellum</keyword>
<evidence type="ECO:0000256" key="2">
    <source>
        <dbReference type="ARBA" id="ARBA00022840"/>
    </source>
</evidence>
<reference evidence="3 4" key="1">
    <citation type="submission" date="2017-07" db="EMBL/GenBank/DDBJ databases">
        <title>Complete genome sequence of Oryzomicrobium terrae TPP412.</title>
        <authorList>
            <person name="Chiu L.-W."/>
            <person name="Lo K.-J."/>
            <person name="Tsai Y.-M."/>
            <person name="Lin S.-S."/>
            <person name="Kuo C.-H."/>
            <person name="Liu C.-T."/>
        </authorList>
    </citation>
    <scope>NUCLEOTIDE SEQUENCE [LARGE SCALE GENOMIC DNA]</scope>
    <source>
        <strain evidence="3 4">TPP412</strain>
    </source>
</reference>
<organism evidence="3 4">
    <name type="scientific">Oryzomicrobium terrae</name>
    <dbReference type="NCBI Taxonomy" id="1735038"/>
    <lineage>
        <taxon>Bacteria</taxon>
        <taxon>Pseudomonadati</taxon>
        <taxon>Pseudomonadota</taxon>
        <taxon>Betaproteobacteria</taxon>
        <taxon>Rhodocyclales</taxon>
        <taxon>Rhodocyclaceae</taxon>
        <taxon>Oryzomicrobium</taxon>
    </lineage>
</organism>
<dbReference type="InterPro" id="IPR027417">
    <property type="entry name" value="P-loop_NTPase"/>
</dbReference>
<dbReference type="AlphaFoldDB" id="A0A5C1E703"/>
<gene>
    <name evidence="3" type="primary">flhG</name>
    <name evidence="3" type="ORF">OTERR_08830</name>
</gene>
<dbReference type="Gene3D" id="3.40.50.300">
    <property type="entry name" value="P-loop containing nucleotide triphosphate hydrolases"/>
    <property type="match status" value="1"/>
</dbReference>
<dbReference type="KEGG" id="otr:OTERR_08830"/>
<name>A0A5C1E703_9RHOO</name>
<dbReference type="GO" id="GO:0051782">
    <property type="term" value="P:negative regulation of cell division"/>
    <property type="evidence" value="ECO:0007669"/>
    <property type="project" value="TreeGrafter"/>
</dbReference>
<keyword evidence="3" id="KW-0966">Cell projection</keyword>
<evidence type="ECO:0000256" key="1">
    <source>
        <dbReference type="ARBA" id="ARBA00022741"/>
    </source>
</evidence>
<dbReference type="GO" id="GO:0009898">
    <property type="term" value="C:cytoplasmic side of plasma membrane"/>
    <property type="evidence" value="ECO:0007669"/>
    <property type="project" value="TreeGrafter"/>
</dbReference>
<proteinExistence type="predicted"/>
<keyword evidence="2" id="KW-0067">ATP-binding</keyword>
<dbReference type="PANTHER" id="PTHR43384">
    <property type="entry name" value="SEPTUM SITE-DETERMINING PROTEIN MIND HOMOLOG, CHLOROPLASTIC-RELATED"/>
    <property type="match status" value="1"/>
</dbReference>
<dbReference type="GO" id="GO:0005829">
    <property type="term" value="C:cytosol"/>
    <property type="evidence" value="ECO:0007669"/>
    <property type="project" value="TreeGrafter"/>
</dbReference>
<evidence type="ECO:0000313" key="4">
    <source>
        <dbReference type="Proteomes" id="UP000323671"/>
    </source>
</evidence>
<dbReference type="RefSeq" id="WP_149424983.1">
    <property type="nucleotide sequence ID" value="NZ_CP022579.1"/>
</dbReference>
<dbReference type="InterPro" id="IPR017746">
    <property type="entry name" value="Cellulose_synthase_operon_BcsQ"/>
</dbReference>
<dbReference type="PANTHER" id="PTHR43384:SF4">
    <property type="entry name" value="CELLULOSE BIOSYNTHESIS PROTEIN BCSQ-RELATED"/>
    <property type="match status" value="1"/>
</dbReference>
<protein>
    <submittedName>
        <fullName evidence="3">Flagellar biosynthesis protein FlhG</fullName>
    </submittedName>
</protein>
<dbReference type="SUPFAM" id="SSF52540">
    <property type="entry name" value="P-loop containing nucleoside triphosphate hydrolases"/>
    <property type="match status" value="1"/>
</dbReference>
<dbReference type="Pfam" id="PF06564">
    <property type="entry name" value="CBP_BcsQ"/>
    <property type="match status" value="1"/>
</dbReference>
<dbReference type="GO" id="GO:0016887">
    <property type="term" value="F:ATP hydrolysis activity"/>
    <property type="evidence" value="ECO:0007669"/>
    <property type="project" value="TreeGrafter"/>
</dbReference>
<sequence>MADFYVDQAAGLRRLFGQEPVRVVNFIAGRTGVGRTVALAQLAATLARQGQEVLVLDENIRKPVADLFGVPHRADLFQVMNGHVAMAEALLPVCAGVTVLPVARAIRAMAGFNPAQQRALVGALEQIDRPVDVILVDSAQDNPAGVSPLGLAASETMVVVSGDTAAITEAYALIKRMSMTYGRRHFRALLNNIRLPEEAAAIFDNMAQVAASRLGVRVDLAATLPHDEALRRAVQVAQPVIGAYPDSPVAYALRMLAADLMTWPVADSQGPGGLGQFTQQLLHLSQRITPAAVHAG</sequence>
<accession>A0A5C1E703</accession>
<dbReference type="EMBL" id="CP022579">
    <property type="protein sequence ID" value="QEL64359.1"/>
    <property type="molecule type" value="Genomic_DNA"/>
</dbReference>
<dbReference type="GO" id="GO:0005524">
    <property type="term" value="F:ATP binding"/>
    <property type="evidence" value="ECO:0007669"/>
    <property type="project" value="UniProtKB-KW"/>
</dbReference>
<keyword evidence="1" id="KW-0547">Nucleotide-binding</keyword>
<keyword evidence="3" id="KW-0969">Cilium</keyword>
<dbReference type="InterPro" id="IPR050625">
    <property type="entry name" value="ParA/MinD_ATPase"/>
</dbReference>